<comment type="catalytic activity">
    <reaction evidence="6">
        <text>DNA(n) + a 2'-deoxyribonucleoside 5'-triphosphate = DNA(n+1) + diphosphate</text>
        <dbReference type="Rhea" id="RHEA:22508"/>
        <dbReference type="Rhea" id="RHEA-COMP:17339"/>
        <dbReference type="Rhea" id="RHEA-COMP:17340"/>
        <dbReference type="ChEBI" id="CHEBI:33019"/>
        <dbReference type="ChEBI" id="CHEBI:61560"/>
        <dbReference type="ChEBI" id="CHEBI:173112"/>
        <dbReference type="EC" id="2.7.7.7"/>
    </reaction>
</comment>
<dbReference type="Gene3D" id="3.30.420.10">
    <property type="entry name" value="Ribonuclease H-like superfamily/Ribonuclease H"/>
    <property type="match status" value="1"/>
</dbReference>
<protein>
    <recommendedName>
        <fullName evidence="1">DNA-directed DNA polymerase</fullName>
        <ecNumber evidence="1">2.7.7.7</ecNumber>
    </recommendedName>
</protein>
<keyword evidence="3" id="KW-0378">Hydrolase</keyword>
<dbReference type="GO" id="GO:0005829">
    <property type="term" value="C:cytosol"/>
    <property type="evidence" value="ECO:0007669"/>
    <property type="project" value="TreeGrafter"/>
</dbReference>
<sequence length="218" mass="24040">MSTLSTSPQAAQNAVVSSDIAYAVVDFETTGLNPQDGDRAIEIGISLFRGGKEVDTFSSLINPQMRIPAFITQLTGISNAMVAGAPGPCEVFQNALDFVGDAQLVAHNASFDRKFWRRELSLVLGLECDREFVCTLMLARRVFQSFPSHRLGEIARVLNIDTGRSHRALDDARVTTIILATMMDRLRRAHPEQLIDASFLQAYQKKARTKLPDLSSIV</sequence>
<dbReference type="InterPro" id="IPR006054">
    <property type="entry name" value="DnaQ"/>
</dbReference>
<keyword evidence="8" id="KW-0808">Transferase</keyword>
<dbReference type="Pfam" id="PF00929">
    <property type="entry name" value="RNase_T"/>
    <property type="match status" value="1"/>
</dbReference>
<dbReference type="NCBIfam" id="TIGR00573">
    <property type="entry name" value="dnaq"/>
    <property type="match status" value="1"/>
</dbReference>
<comment type="function">
    <text evidence="4">DNA polymerase III is a complex, multichain enzyme responsible for most of the replicative synthesis in bacteria. The epsilon subunit contain the editing function and is a proofreading 3'-5' exonuclease.</text>
</comment>
<dbReference type="InterPro" id="IPR012337">
    <property type="entry name" value="RNaseH-like_sf"/>
</dbReference>
<dbReference type="FunFam" id="3.30.420.10:FF:000045">
    <property type="entry name" value="3'-5' exonuclease DinG"/>
    <property type="match status" value="1"/>
</dbReference>
<evidence type="ECO:0000256" key="6">
    <source>
        <dbReference type="ARBA" id="ARBA00049244"/>
    </source>
</evidence>
<dbReference type="EC" id="2.7.7.7" evidence="1"/>
<dbReference type="SMART" id="SM00479">
    <property type="entry name" value="EXOIII"/>
    <property type="match status" value="1"/>
</dbReference>
<keyword evidence="9" id="KW-1185">Reference proteome</keyword>
<keyword evidence="2" id="KW-0540">Nuclease</keyword>
<dbReference type="GO" id="GO:0045004">
    <property type="term" value="P:DNA replication proofreading"/>
    <property type="evidence" value="ECO:0007669"/>
    <property type="project" value="TreeGrafter"/>
</dbReference>
<dbReference type="InterPro" id="IPR036397">
    <property type="entry name" value="RNaseH_sf"/>
</dbReference>
<keyword evidence="8" id="KW-0548">Nucleotidyltransferase</keyword>
<feature type="domain" description="Exonuclease" evidence="7">
    <location>
        <begin position="21"/>
        <end position="188"/>
    </location>
</feature>
<dbReference type="AlphaFoldDB" id="A0A2Z2NQ11"/>
<evidence type="ECO:0000259" key="7">
    <source>
        <dbReference type="SMART" id="SM00479"/>
    </source>
</evidence>
<evidence type="ECO:0000256" key="3">
    <source>
        <dbReference type="ARBA" id="ARBA00022839"/>
    </source>
</evidence>
<dbReference type="KEGG" id="gai:IMCC3135_03735"/>
<evidence type="ECO:0000256" key="2">
    <source>
        <dbReference type="ARBA" id="ARBA00022722"/>
    </source>
</evidence>
<evidence type="ECO:0000313" key="9">
    <source>
        <dbReference type="Proteomes" id="UP000250079"/>
    </source>
</evidence>
<name>A0A2Z2NQ11_9GAMM</name>
<dbReference type="GO" id="GO:0003887">
    <property type="term" value="F:DNA-directed DNA polymerase activity"/>
    <property type="evidence" value="ECO:0007669"/>
    <property type="project" value="UniProtKB-EC"/>
</dbReference>
<dbReference type="GO" id="GO:0008408">
    <property type="term" value="F:3'-5' exonuclease activity"/>
    <property type="evidence" value="ECO:0007669"/>
    <property type="project" value="TreeGrafter"/>
</dbReference>
<keyword evidence="3" id="KW-0269">Exonuclease</keyword>
<evidence type="ECO:0000256" key="4">
    <source>
        <dbReference type="ARBA" id="ARBA00025483"/>
    </source>
</evidence>
<evidence type="ECO:0000256" key="1">
    <source>
        <dbReference type="ARBA" id="ARBA00012417"/>
    </source>
</evidence>
<comment type="subunit">
    <text evidence="5">DNA polymerase III contains a core (composed of alpha, epsilon and theta chains) that associates with a tau subunit. This core dimerizes to form the POLIII' complex. PolIII' associates with the gamma complex (composed of gamma, delta, delta', psi and chi chains) and with the beta chain to form the complete DNA polymerase III complex.</text>
</comment>
<evidence type="ECO:0000313" key="8">
    <source>
        <dbReference type="EMBL" id="ASJ70860.1"/>
    </source>
</evidence>
<dbReference type="CDD" id="cd06127">
    <property type="entry name" value="DEDDh"/>
    <property type="match status" value="1"/>
</dbReference>
<dbReference type="PANTHER" id="PTHR30231">
    <property type="entry name" value="DNA POLYMERASE III SUBUNIT EPSILON"/>
    <property type="match status" value="1"/>
</dbReference>
<reference evidence="8 9" key="1">
    <citation type="submission" date="2016-12" db="EMBL/GenBank/DDBJ databases">
        <authorList>
            <person name="Song W.-J."/>
            <person name="Kurnit D.M."/>
        </authorList>
    </citation>
    <scope>NUCLEOTIDE SEQUENCE [LARGE SCALE GENOMIC DNA]</scope>
    <source>
        <strain evidence="8 9">IMCC3135</strain>
    </source>
</reference>
<dbReference type="InterPro" id="IPR013520">
    <property type="entry name" value="Ribonucl_H"/>
</dbReference>
<gene>
    <name evidence="8" type="primary">polC_1</name>
    <name evidence="8" type="ORF">IMCC3135_03735</name>
</gene>
<evidence type="ECO:0000256" key="5">
    <source>
        <dbReference type="ARBA" id="ARBA00026073"/>
    </source>
</evidence>
<dbReference type="Proteomes" id="UP000250079">
    <property type="component" value="Chromosome"/>
</dbReference>
<organism evidence="8 9">
    <name type="scientific">Granulosicoccus antarcticus IMCC3135</name>
    <dbReference type="NCBI Taxonomy" id="1192854"/>
    <lineage>
        <taxon>Bacteria</taxon>
        <taxon>Pseudomonadati</taxon>
        <taxon>Pseudomonadota</taxon>
        <taxon>Gammaproteobacteria</taxon>
        <taxon>Chromatiales</taxon>
        <taxon>Granulosicoccaceae</taxon>
        <taxon>Granulosicoccus</taxon>
    </lineage>
</organism>
<proteinExistence type="predicted"/>
<dbReference type="SUPFAM" id="SSF53098">
    <property type="entry name" value="Ribonuclease H-like"/>
    <property type="match status" value="1"/>
</dbReference>
<dbReference type="EMBL" id="CP018632">
    <property type="protein sequence ID" value="ASJ70860.1"/>
    <property type="molecule type" value="Genomic_DNA"/>
</dbReference>
<dbReference type="GO" id="GO:0003677">
    <property type="term" value="F:DNA binding"/>
    <property type="evidence" value="ECO:0007669"/>
    <property type="project" value="InterPro"/>
</dbReference>
<dbReference type="PANTHER" id="PTHR30231:SF37">
    <property type="entry name" value="EXODEOXYRIBONUCLEASE 10"/>
    <property type="match status" value="1"/>
</dbReference>
<accession>A0A2Z2NQ11</accession>